<accession>A0AAP0N4V3</accession>
<protein>
    <submittedName>
        <fullName evidence="1">Uncharacterized protein</fullName>
    </submittedName>
</protein>
<dbReference type="AlphaFoldDB" id="A0AAP0N4V3"/>
<gene>
    <name evidence="1" type="ORF">WN944_022835</name>
</gene>
<keyword evidence="2" id="KW-1185">Reference proteome</keyword>
<evidence type="ECO:0000313" key="2">
    <source>
        <dbReference type="Proteomes" id="UP001428341"/>
    </source>
</evidence>
<dbReference type="EMBL" id="JBCGBO010000001">
    <property type="protein sequence ID" value="KAK9229869.1"/>
    <property type="molecule type" value="Genomic_DNA"/>
</dbReference>
<sequence length="100" mass="11640">MVCEGDMMLVVWRGGEFEGLARWLINIDSQLIGLRVEREEVARAWWWWRTPVAATYGRSWTGGFEKFECMNVVAVTVCFDSLYFREKNERRVVVGEIGMG</sequence>
<comment type="caution">
    <text evidence="1">The sequence shown here is derived from an EMBL/GenBank/DDBJ whole genome shotgun (WGS) entry which is preliminary data.</text>
</comment>
<organism evidence="1 2">
    <name type="scientific">Citrus x changshan-huyou</name>
    <dbReference type="NCBI Taxonomy" id="2935761"/>
    <lineage>
        <taxon>Eukaryota</taxon>
        <taxon>Viridiplantae</taxon>
        <taxon>Streptophyta</taxon>
        <taxon>Embryophyta</taxon>
        <taxon>Tracheophyta</taxon>
        <taxon>Spermatophyta</taxon>
        <taxon>Magnoliopsida</taxon>
        <taxon>eudicotyledons</taxon>
        <taxon>Gunneridae</taxon>
        <taxon>Pentapetalae</taxon>
        <taxon>rosids</taxon>
        <taxon>malvids</taxon>
        <taxon>Sapindales</taxon>
        <taxon>Rutaceae</taxon>
        <taxon>Aurantioideae</taxon>
        <taxon>Citrus</taxon>
    </lineage>
</organism>
<name>A0AAP0N4V3_9ROSI</name>
<evidence type="ECO:0000313" key="1">
    <source>
        <dbReference type="EMBL" id="KAK9229869.1"/>
    </source>
</evidence>
<proteinExistence type="predicted"/>
<reference evidence="1 2" key="1">
    <citation type="submission" date="2024-05" db="EMBL/GenBank/DDBJ databases">
        <title>Haplotype-resolved chromosome-level genome assembly of Huyou (Citrus changshanensis).</title>
        <authorList>
            <person name="Miao C."/>
            <person name="Chen W."/>
            <person name="Wu Y."/>
            <person name="Wang L."/>
            <person name="Zhao S."/>
            <person name="Grierson D."/>
            <person name="Xu C."/>
            <person name="Chen K."/>
        </authorList>
    </citation>
    <scope>NUCLEOTIDE SEQUENCE [LARGE SCALE GENOMIC DNA]</scope>
    <source>
        <strain evidence="1">01-14</strain>
        <tissue evidence="1">Leaf</tissue>
    </source>
</reference>
<dbReference type="Proteomes" id="UP001428341">
    <property type="component" value="Unassembled WGS sequence"/>
</dbReference>